<dbReference type="InterPro" id="IPR000868">
    <property type="entry name" value="Isochorismatase-like_dom"/>
</dbReference>
<dbReference type="PANTHER" id="PTHR43540:SF7">
    <property type="entry name" value="ISOCHORISMATASE FAMILY PROTEIN YECD"/>
    <property type="match status" value="1"/>
</dbReference>
<evidence type="ECO:0000259" key="2">
    <source>
        <dbReference type="Pfam" id="PF00857"/>
    </source>
</evidence>
<feature type="domain" description="Isochorismatase-like" evidence="2">
    <location>
        <begin position="18"/>
        <end position="191"/>
    </location>
</feature>
<protein>
    <submittedName>
        <fullName evidence="3">Hydrolase</fullName>
    </submittedName>
</protein>
<name>A0A916U609_9BURK</name>
<dbReference type="AlphaFoldDB" id="A0A916U609"/>
<reference evidence="3" key="2">
    <citation type="submission" date="2020-09" db="EMBL/GenBank/DDBJ databases">
        <authorList>
            <person name="Sun Q."/>
            <person name="Zhou Y."/>
        </authorList>
    </citation>
    <scope>NUCLEOTIDE SEQUENCE</scope>
    <source>
        <strain evidence="3">CGMCC 1.10998</strain>
    </source>
</reference>
<accession>A0A916U609</accession>
<dbReference type="Proteomes" id="UP000637423">
    <property type="component" value="Unassembled WGS sequence"/>
</dbReference>
<evidence type="ECO:0000313" key="4">
    <source>
        <dbReference type="Proteomes" id="UP000637423"/>
    </source>
</evidence>
<dbReference type="CDD" id="cd00431">
    <property type="entry name" value="cysteine_hydrolases"/>
    <property type="match status" value="1"/>
</dbReference>
<dbReference type="Pfam" id="PF00857">
    <property type="entry name" value="Isochorismatase"/>
    <property type="match status" value="1"/>
</dbReference>
<reference evidence="3" key="1">
    <citation type="journal article" date="2014" name="Int. J. Syst. Evol. Microbiol.">
        <title>Complete genome sequence of Corynebacterium casei LMG S-19264T (=DSM 44701T), isolated from a smear-ripened cheese.</title>
        <authorList>
            <consortium name="US DOE Joint Genome Institute (JGI-PGF)"/>
            <person name="Walter F."/>
            <person name="Albersmeier A."/>
            <person name="Kalinowski J."/>
            <person name="Ruckert C."/>
        </authorList>
    </citation>
    <scope>NUCLEOTIDE SEQUENCE</scope>
    <source>
        <strain evidence="3">CGMCC 1.10998</strain>
    </source>
</reference>
<keyword evidence="4" id="KW-1185">Reference proteome</keyword>
<dbReference type="InterPro" id="IPR050272">
    <property type="entry name" value="Isochorismatase-like_hydrls"/>
</dbReference>
<dbReference type="InterPro" id="IPR036380">
    <property type="entry name" value="Isochorismatase-like_sf"/>
</dbReference>
<gene>
    <name evidence="3" type="ORF">GCM10011396_04200</name>
</gene>
<evidence type="ECO:0000313" key="3">
    <source>
        <dbReference type="EMBL" id="GGC60475.1"/>
    </source>
</evidence>
<dbReference type="GO" id="GO:0016787">
    <property type="term" value="F:hydrolase activity"/>
    <property type="evidence" value="ECO:0007669"/>
    <property type="project" value="UniProtKB-KW"/>
</dbReference>
<proteinExistence type="predicted"/>
<sequence length="199" mass="21786">MTISNDTVANLALEPASTALVLIDLQHGIVGRALAPHAGPDIVQRCARLADAFREKGATIVYVRVLVDQILRLRADTPTTRPADAPPLPANACELVPDADVRDGDVLITKKQWGAFYGTDLEQQLRRRGIHTIVMAGIATNFGVESTARQAFDQGFELVFAEDAMSSMSEELHQFSVQHIFPKMGRVRNLEQLLQSLGQ</sequence>
<evidence type="ECO:0000256" key="1">
    <source>
        <dbReference type="ARBA" id="ARBA00022801"/>
    </source>
</evidence>
<dbReference type="Gene3D" id="3.40.50.850">
    <property type="entry name" value="Isochorismatase-like"/>
    <property type="match status" value="1"/>
</dbReference>
<keyword evidence="1 3" id="KW-0378">Hydrolase</keyword>
<dbReference type="NCBIfam" id="NF008517">
    <property type="entry name" value="PRK11440.1"/>
    <property type="match status" value="1"/>
</dbReference>
<dbReference type="EMBL" id="BMED01000001">
    <property type="protein sequence ID" value="GGC60475.1"/>
    <property type="molecule type" value="Genomic_DNA"/>
</dbReference>
<dbReference type="SUPFAM" id="SSF52499">
    <property type="entry name" value="Isochorismatase-like hydrolases"/>
    <property type="match status" value="1"/>
</dbReference>
<dbReference type="PANTHER" id="PTHR43540">
    <property type="entry name" value="PEROXYUREIDOACRYLATE/UREIDOACRYLATE AMIDOHYDROLASE-RELATED"/>
    <property type="match status" value="1"/>
</dbReference>
<comment type="caution">
    <text evidence="3">The sequence shown here is derived from an EMBL/GenBank/DDBJ whole genome shotgun (WGS) entry which is preliminary data.</text>
</comment>
<dbReference type="RefSeq" id="WP_188564330.1">
    <property type="nucleotide sequence ID" value="NZ_BMED01000001.1"/>
</dbReference>
<organism evidence="3 4">
    <name type="scientific">Undibacterium terreum</name>
    <dbReference type="NCBI Taxonomy" id="1224302"/>
    <lineage>
        <taxon>Bacteria</taxon>
        <taxon>Pseudomonadati</taxon>
        <taxon>Pseudomonadota</taxon>
        <taxon>Betaproteobacteria</taxon>
        <taxon>Burkholderiales</taxon>
        <taxon>Oxalobacteraceae</taxon>
        <taxon>Undibacterium</taxon>
    </lineage>
</organism>